<protein>
    <submittedName>
        <fullName evidence="2">Uncharacterized protein</fullName>
    </submittedName>
</protein>
<evidence type="ECO:0000256" key="1">
    <source>
        <dbReference type="SAM" id="Phobius"/>
    </source>
</evidence>
<proteinExistence type="predicted"/>
<comment type="caution">
    <text evidence="2">The sequence shown here is derived from an EMBL/GenBank/DDBJ whole genome shotgun (WGS) entry which is preliminary data.</text>
</comment>
<organism evidence="2 3">
    <name type="scientific">Micromonospora olivasterospora</name>
    <dbReference type="NCBI Taxonomy" id="1880"/>
    <lineage>
        <taxon>Bacteria</taxon>
        <taxon>Bacillati</taxon>
        <taxon>Actinomycetota</taxon>
        <taxon>Actinomycetes</taxon>
        <taxon>Micromonosporales</taxon>
        <taxon>Micromonosporaceae</taxon>
        <taxon>Micromonospora</taxon>
    </lineage>
</organism>
<keyword evidence="3" id="KW-1185">Reference proteome</keyword>
<reference evidence="2 3" key="1">
    <citation type="submission" date="2019-07" db="EMBL/GenBank/DDBJ databases">
        <title>R&amp;d 2014.</title>
        <authorList>
            <person name="Klenk H.-P."/>
        </authorList>
    </citation>
    <scope>NUCLEOTIDE SEQUENCE [LARGE SCALE GENOMIC DNA]</scope>
    <source>
        <strain evidence="2 3">DSM 43868</strain>
    </source>
</reference>
<keyword evidence="1" id="KW-0472">Membrane</keyword>
<keyword evidence="1" id="KW-1133">Transmembrane helix</keyword>
<dbReference type="AlphaFoldDB" id="A0A562I8H7"/>
<feature type="transmembrane region" description="Helical" evidence="1">
    <location>
        <begin position="147"/>
        <end position="168"/>
    </location>
</feature>
<evidence type="ECO:0000313" key="3">
    <source>
        <dbReference type="Proteomes" id="UP000319825"/>
    </source>
</evidence>
<gene>
    <name evidence="2" type="ORF">JD77_02273</name>
</gene>
<dbReference type="Proteomes" id="UP000319825">
    <property type="component" value="Unassembled WGS sequence"/>
</dbReference>
<keyword evidence="1" id="KW-0812">Transmembrane</keyword>
<sequence length="169" mass="19311">MPLVVPNEQIWIDGVVLYRDDVERLYSETVGQGGGGVGKLNVQYRHQSTYLRDVPLKDVDLHSVVRLEVPFKFAVDLNAGRLYFNLPLEYQDRRRLAEFFKTLDRIPQPSRLTYLLKRPNPYSVRLSNLTRAAAREKAEKDRRHYSMLWLTAVSAVAAVVAIVVTIAVA</sequence>
<dbReference type="RefSeq" id="WP_145774185.1">
    <property type="nucleotide sequence ID" value="NZ_BAAATQ010000231.1"/>
</dbReference>
<evidence type="ECO:0000313" key="2">
    <source>
        <dbReference type="EMBL" id="TWH67299.1"/>
    </source>
</evidence>
<accession>A0A562I8H7</accession>
<dbReference type="EMBL" id="VLKE01000001">
    <property type="protein sequence ID" value="TWH67299.1"/>
    <property type="molecule type" value="Genomic_DNA"/>
</dbReference>
<name>A0A562I8H7_MICOL</name>